<dbReference type="InParanoid" id="B4D1E6"/>
<evidence type="ECO:0000256" key="1">
    <source>
        <dbReference type="SAM" id="SignalP"/>
    </source>
</evidence>
<reference evidence="2 3" key="1">
    <citation type="journal article" date="2011" name="J. Bacteriol.">
        <title>Genome sequence of Chthoniobacter flavus Ellin428, an aerobic heterotrophic soil bacterium.</title>
        <authorList>
            <person name="Kant R."/>
            <person name="van Passel M.W."/>
            <person name="Palva A."/>
            <person name="Lucas S."/>
            <person name="Lapidus A."/>
            <person name="Glavina Del Rio T."/>
            <person name="Dalin E."/>
            <person name="Tice H."/>
            <person name="Bruce D."/>
            <person name="Goodwin L."/>
            <person name="Pitluck S."/>
            <person name="Larimer F.W."/>
            <person name="Land M.L."/>
            <person name="Hauser L."/>
            <person name="Sangwan P."/>
            <person name="de Vos W.M."/>
            <person name="Janssen P.H."/>
            <person name="Smidt H."/>
        </authorList>
    </citation>
    <scope>NUCLEOTIDE SEQUENCE [LARGE SCALE GENOMIC DNA]</scope>
    <source>
        <strain evidence="2 3">Ellin428</strain>
    </source>
</reference>
<dbReference type="Proteomes" id="UP000005824">
    <property type="component" value="Unassembled WGS sequence"/>
</dbReference>
<feature type="chain" id="PRO_5002802325" description="TIGR03067 domain-containing protein" evidence="1">
    <location>
        <begin position="32"/>
        <end position="151"/>
    </location>
</feature>
<dbReference type="eggNOG" id="ENOG5032ZEE">
    <property type="taxonomic scope" value="Bacteria"/>
</dbReference>
<dbReference type="EMBL" id="ABVL01000007">
    <property type="protein sequence ID" value="EDY19558.1"/>
    <property type="molecule type" value="Genomic_DNA"/>
</dbReference>
<accession>B4D1E6</accession>
<evidence type="ECO:0000313" key="2">
    <source>
        <dbReference type="EMBL" id="EDY19558.1"/>
    </source>
</evidence>
<dbReference type="InterPro" id="IPR017504">
    <property type="entry name" value="CHP03067_Planctomycetes"/>
</dbReference>
<proteinExistence type="predicted"/>
<keyword evidence="1" id="KW-0732">Signal</keyword>
<gene>
    <name evidence="2" type="ORF">CfE428DRAFT_2734</name>
</gene>
<dbReference type="NCBIfam" id="TIGR03067">
    <property type="entry name" value="Planc_TIGR03067"/>
    <property type="match status" value="1"/>
</dbReference>
<dbReference type="AlphaFoldDB" id="B4D1E6"/>
<evidence type="ECO:0000313" key="3">
    <source>
        <dbReference type="Proteomes" id="UP000005824"/>
    </source>
</evidence>
<feature type="signal peptide" evidence="1">
    <location>
        <begin position="1"/>
        <end position="31"/>
    </location>
</feature>
<keyword evidence="3" id="KW-1185">Reference proteome</keyword>
<evidence type="ECO:0008006" key="4">
    <source>
        <dbReference type="Google" id="ProtNLM"/>
    </source>
</evidence>
<organism evidence="2 3">
    <name type="scientific">Chthoniobacter flavus Ellin428</name>
    <dbReference type="NCBI Taxonomy" id="497964"/>
    <lineage>
        <taxon>Bacteria</taxon>
        <taxon>Pseudomonadati</taxon>
        <taxon>Verrucomicrobiota</taxon>
        <taxon>Spartobacteria</taxon>
        <taxon>Chthoniobacterales</taxon>
        <taxon>Chthoniobacteraceae</taxon>
        <taxon>Chthoniobacter</taxon>
    </lineage>
</organism>
<comment type="caution">
    <text evidence="2">The sequence shown here is derived from an EMBL/GenBank/DDBJ whole genome shotgun (WGS) entry which is preliminary data.</text>
</comment>
<protein>
    <recommendedName>
        <fullName evidence="4">TIGR03067 domain-containing protein</fullName>
    </recommendedName>
</protein>
<name>B4D1E6_9BACT</name>
<sequence length="151" mass="16584" precursor="true">MEVWSNMHWRFLSTAMLALVSLAFTTTTTRADDIKEIEGTWRAAAAKAGGKPVESEDLQKLVVTIAGDHYTAQTKDGTEAGTLKLDETQKPRTMDATRTEGFEAGKVIKAVYEITGDTLRVCYALDGGERPTELATKDGAPWLLITYQRAK</sequence>